<gene>
    <name evidence="2" type="ORF">Aco03nite_077670</name>
</gene>
<dbReference type="Proteomes" id="UP000612282">
    <property type="component" value="Unassembled WGS sequence"/>
</dbReference>
<dbReference type="RefSeq" id="WP_203805393.1">
    <property type="nucleotide sequence ID" value="NZ_BAAAQE010000117.1"/>
</dbReference>
<keyword evidence="3" id="KW-1185">Reference proteome</keyword>
<accession>A0ABQ3XLH8</accession>
<proteinExistence type="predicted"/>
<sequence>MTDLRGHLEDIAGPVTPVAPGQIEADVLRGRRATRQRRSMQAVVGSLFGVAALTAVFTIPSGGVGAGPQGPTAAAPPAVVTAVDLVAYQGAQPKGFTVDKVPAGWFIQSDDNYSLTLAPEKVRNPGPDVDPSAQPEYDPANFVGKIGIFLESRDQSGPGRDGIDLTVGDGTGVLVKHLPPMIPGQPDGDPNGDYGWSLWVPQPSGIWLIVQFPERLDMSREQMAELAAGVHVHRNASQGAG</sequence>
<keyword evidence="1" id="KW-1133">Transmembrane helix</keyword>
<protein>
    <recommendedName>
        <fullName evidence="4">Alanine and proline-rich secreted protein Apa</fullName>
    </recommendedName>
</protein>
<organism evidence="2 3">
    <name type="scientific">Actinoplanes couchii</name>
    <dbReference type="NCBI Taxonomy" id="403638"/>
    <lineage>
        <taxon>Bacteria</taxon>
        <taxon>Bacillati</taxon>
        <taxon>Actinomycetota</taxon>
        <taxon>Actinomycetes</taxon>
        <taxon>Micromonosporales</taxon>
        <taxon>Micromonosporaceae</taxon>
        <taxon>Actinoplanes</taxon>
    </lineage>
</organism>
<reference evidence="2 3" key="1">
    <citation type="submission" date="2021-01" db="EMBL/GenBank/DDBJ databases">
        <title>Whole genome shotgun sequence of Actinoplanes couchii NBRC 106145.</title>
        <authorList>
            <person name="Komaki H."/>
            <person name="Tamura T."/>
        </authorList>
    </citation>
    <scope>NUCLEOTIDE SEQUENCE [LARGE SCALE GENOMIC DNA]</scope>
    <source>
        <strain evidence="2 3">NBRC 106145</strain>
    </source>
</reference>
<keyword evidence="1" id="KW-0472">Membrane</keyword>
<evidence type="ECO:0008006" key="4">
    <source>
        <dbReference type="Google" id="ProtNLM"/>
    </source>
</evidence>
<keyword evidence="1" id="KW-0812">Transmembrane</keyword>
<evidence type="ECO:0000313" key="3">
    <source>
        <dbReference type="Proteomes" id="UP000612282"/>
    </source>
</evidence>
<name>A0ABQ3XLH8_9ACTN</name>
<dbReference type="EMBL" id="BOMG01000096">
    <property type="protein sequence ID" value="GID59363.1"/>
    <property type="molecule type" value="Genomic_DNA"/>
</dbReference>
<comment type="caution">
    <text evidence="2">The sequence shown here is derived from an EMBL/GenBank/DDBJ whole genome shotgun (WGS) entry which is preliminary data.</text>
</comment>
<evidence type="ECO:0000313" key="2">
    <source>
        <dbReference type="EMBL" id="GID59363.1"/>
    </source>
</evidence>
<feature type="transmembrane region" description="Helical" evidence="1">
    <location>
        <begin position="39"/>
        <end position="59"/>
    </location>
</feature>
<evidence type="ECO:0000256" key="1">
    <source>
        <dbReference type="SAM" id="Phobius"/>
    </source>
</evidence>